<dbReference type="AlphaFoldDB" id="A0AAE1LRT7"/>
<comment type="caution">
    <text evidence="4">The sequence shown here is derived from an EMBL/GenBank/DDBJ whole genome shotgun (WGS) entry which is preliminary data.</text>
</comment>
<gene>
    <name evidence="4" type="ORF">KUF71_019589</name>
    <name evidence="3" type="ORF">KUF71_024819</name>
</gene>
<protein>
    <submittedName>
        <fullName evidence="4">Alpha-aminoadipic semialdehyde synthase, mitochondrial</fullName>
    </submittedName>
</protein>
<feature type="domain" description="C2H2-type" evidence="2">
    <location>
        <begin position="175"/>
        <end position="202"/>
    </location>
</feature>
<dbReference type="EMBL" id="JAHWGI010000446">
    <property type="protein sequence ID" value="KAK3915676.1"/>
    <property type="molecule type" value="Genomic_DNA"/>
</dbReference>
<keyword evidence="1" id="KW-0175">Coiled coil</keyword>
<evidence type="ECO:0000256" key="1">
    <source>
        <dbReference type="SAM" id="Coils"/>
    </source>
</evidence>
<accession>A0AAE1LRT7</accession>
<name>A0AAE1LRT7_9NEOP</name>
<dbReference type="SMART" id="SM00355">
    <property type="entry name" value="ZnF_C2H2"/>
    <property type="match status" value="4"/>
</dbReference>
<feature type="domain" description="C2H2-type" evidence="2">
    <location>
        <begin position="147"/>
        <end position="168"/>
    </location>
</feature>
<evidence type="ECO:0000259" key="2">
    <source>
        <dbReference type="SMART" id="SM00355"/>
    </source>
</evidence>
<reference evidence="4" key="2">
    <citation type="journal article" date="2023" name="BMC Genomics">
        <title>Pest status, molecular evolution, and epigenetic factors derived from the genome assembly of Frankliniella fusca, a thysanopteran phytovirus vector.</title>
        <authorList>
            <person name="Catto M.A."/>
            <person name="Labadie P.E."/>
            <person name="Jacobson A.L."/>
            <person name="Kennedy G.G."/>
            <person name="Srinivasan R."/>
            <person name="Hunt B.G."/>
        </authorList>
    </citation>
    <scope>NUCLEOTIDE SEQUENCE</scope>
    <source>
        <strain evidence="4">PL_HMW_Pooled</strain>
    </source>
</reference>
<dbReference type="Proteomes" id="UP001219518">
    <property type="component" value="Unassembled WGS sequence"/>
</dbReference>
<evidence type="ECO:0000313" key="5">
    <source>
        <dbReference type="Proteomes" id="UP001219518"/>
    </source>
</evidence>
<feature type="domain" description="C2H2-type" evidence="2">
    <location>
        <begin position="65"/>
        <end position="87"/>
    </location>
</feature>
<reference evidence="4" key="1">
    <citation type="submission" date="2021-07" db="EMBL/GenBank/DDBJ databases">
        <authorList>
            <person name="Catto M.A."/>
            <person name="Jacobson A."/>
            <person name="Kennedy G."/>
            <person name="Labadie P."/>
            <person name="Hunt B.G."/>
            <person name="Srinivasan R."/>
        </authorList>
    </citation>
    <scope>NUCLEOTIDE SEQUENCE</scope>
    <source>
        <strain evidence="4">PL_HMW_Pooled</strain>
        <tissue evidence="4">Head</tissue>
    </source>
</reference>
<organism evidence="4 5">
    <name type="scientific">Frankliniella fusca</name>
    <dbReference type="NCBI Taxonomy" id="407009"/>
    <lineage>
        <taxon>Eukaryota</taxon>
        <taxon>Metazoa</taxon>
        <taxon>Ecdysozoa</taxon>
        <taxon>Arthropoda</taxon>
        <taxon>Hexapoda</taxon>
        <taxon>Insecta</taxon>
        <taxon>Pterygota</taxon>
        <taxon>Neoptera</taxon>
        <taxon>Paraneoptera</taxon>
        <taxon>Thysanoptera</taxon>
        <taxon>Terebrantia</taxon>
        <taxon>Thripoidea</taxon>
        <taxon>Thripidae</taxon>
        <taxon>Frankliniella</taxon>
    </lineage>
</organism>
<evidence type="ECO:0000313" key="4">
    <source>
        <dbReference type="EMBL" id="KAK3929748.1"/>
    </source>
</evidence>
<proteinExistence type="predicted"/>
<keyword evidence="5" id="KW-1185">Reference proteome</keyword>
<dbReference type="EMBL" id="JAHWGI010001403">
    <property type="protein sequence ID" value="KAK3929748.1"/>
    <property type="molecule type" value="Genomic_DNA"/>
</dbReference>
<evidence type="ECO:0000313" key="3">
    <source>
        <dbReference type="EMBL" id="KAK3915676.1"/>
    </source>
</evidence>
<dbReference type="InterPro" id="IPR013087">
    <property type="entry name" value="Znf_C2H2_type"/>
</dbReference>
<feature type="coiled-coil region" evidence="1">
    <location>
        <begin position="491"/>
        <end position="518"/>
    </location>
</feature>
<sequence>MGVSVEIWRARIGKFSSRCKMKSTSKTNLNVCAAVSCTLLLLVVAAAVTISMLLIGGIEPNPGPYPCNLCSVIPETVASSMRHQHMHASRIKAFVYRCPEQGCEKFATPSFSYLKYHVSVLHRDTYHQDPSATEMICCPYTSLASEDLGQCNYSTVSFWEFVQHLYLHLDKNHSVMCPIDDCEREKAFQKKTTFRVHMSVEHKDWRAEGCPKEEYTRDVVVPSHPTMEPFETECPPINETIQADGCDEDNELMNDDIVLDSIAKFYLHLYAENLLPQTTIQEICDSLVYLTEVIQARIKLVLSRELKELSIPQESVNLVCFKVMMADVLYTSHHRSVTGPSLTSDHLRRKYFTENFGYREPVQINLSENDPDSTDTLQYLSVEESLSQLLQDDTIQQEIEASFFRIPSPENEVHDYYDGTLFKSEDHSPREIHLNIYQDSFNIVMNPLGSAKNKFKDLVVYFTINNFKPHLRSKIATKNLILICRETVFKKVGAKKCLERMVEELKKLEAEGIMFKNEKVDVVVEFMLGDNLGQHLIGGFIESFSCTYACRFCEIKRNEYKSNPCLAKPQRTKENYDRCVLRANLTGKIVRGVKADCELNTLKHFHATSHLVCCLAHDLFEGCVSWDLAGIISHFVHDKKWFTYELLNKRIKSFKCIGIDSRNKPAPVHKMGEKLGGHAVQNWMLLRLLFFIIGDKIQDFYDPAWKLYIQLKELCEYVCAPVFLKSDVPYLKDVLIPAYFENRREVLCEKKHPIKPKHHYFLAHYPELMLKYGPLIHLWTLPYEQKHSFFKELMRKTRNFINPEHTCAVRYQMSFCYSATSEMFCEHFIDKKSRPLTSSNFTGDLSAYISRQKFDHWFESETVFLGSSVYKKGDLLLLALNGSVISVGIIKVIASKESLLKFIIEQRKAYYDSDLGIYEVDLDSLGAHSTHELSTLDYPVPQPLYTWGGKSLFSLKYKLVQSSDGCEDSS</sequence>
<feature type="domain" description="C2H2-type" evidence="2">
    <location>
        <begin position="96"/>
        <end position="122"/>
    </location>
</feature>